<accession>A0A5J5RTE2</accession>
<dbReference type="FunFam" id="3.40.50.1110:FF:000003">
    <property type="entry name" value="GDSL esterase/lipase APG"/>
    <property type="match status" value="1"/>
</dbReference>
<dbReference type="PANTHER" id="PTHR45642:SF120">
    <property type="entry name" value="GDSL-LIKE LIPASE_ACYLHYDROLASE"/>
    <property type="match status" value="1"/>
</dbReference>
<dbReference type="Proteomes" id="UP000327439">
    <property type="component" value="Chromosome D04"/>
</dbReference>
<sequence>MGDWVRYGAFNLLFVSRYSISIVANLTATDVFTLTAVQPLHGRTTTSLDDHHQHQCASAGTNPKFPAIIIFGDSTVDPGNNNYIDTIFKGNVAPYGINFPGHVPTGRFSDGKLVTDFVASSLGIKDAVPPFLDPNLSDDNLRTGVSFASSGSGYDDLTTLLSNVITVSRQVEMFRSYIEKLKGIVGDEEANNIIAQALVVVSAGTNDLIFNFFDIPTRRLEFDISGYQSFLLQRLEDFVKQIYDLGCRNIVVAGLPPVGCLPVQMTVRLENPMNRQCLEDQNSDARSYNEKLVKLLPEIQAELPRSKLVYADIYHPLMDMIIHPQQYETTVGCCGTGVLGLSLFCKSVTSACGNPSQYVFWDSVHPTQQVYRQLAKYIVKEVVPKLLPN</sequence>
<dbReference type="EMBL" id="CM018218">
    <property type="protein sequence ID" value="KAB2034348.1"/>
    <property type="molecule type" value="Genomic_DNA"/>
</dbReference>
<evidence type="ECO:0000256" key="1">
    <source>
        <dbReference type="ARBA" id="ARBA00008668"/>
    </source>
</evidence>
<dbReference type="SUPFAM" id="SSF52266">
    <property type="entry name" value="SGNH hydrolase"/>
    <property type="match status" value="1"/>
</dbReference>
<evidence type="ECO:0000313" key="3">
    <source>
        <dbReference type="Proteomes" id="UP000327439"/>
    </source>
</evidence>
<organism evidence="2 3">
    <name type="scientific">Gossypium barbadense</name>
    <name type="common">Sea Island cotton</name>
    <name type="synonym">Hibiscus barbadensis</name>
    <dbReference type="NCBI Taxonomy" id="3634"/>
    <lineage>
        <taxon>Eukaryota</taxon>
        <taxon>Viridiplantae</taxon>
        <taxon>Streptophyta</taxon>
        <taxon>Embryophyta</taxon>
        <taxon>Tracheophyta</taxon>
        <taxon>Spermatophyta</taxon>
        <taxon>Magnoliopsida</taxon>
        <taxon>eudicotyledons</taxon>
        <taxon>Gunneridae</taxon>
        <taxon>Pentapetalae</taxon>
        <taxon>rosids</taxon>
        <taxon>malvids</taxon>
        <taxon>Malvales</taxon>
        <taxon>Malvaceae</taxon>
        <taxon>Malvoideae</taxon>
        <taxon>Gossypium</taxon>
    </lineage>
</organism>
<dbReference type="AlphaFoldDB" id="A0A5J5RTE2"/>
<evidence type="ECO:0000313" key="2">
    <source>
        <dbReference type="EMBL" id="KAB2034348.1"/>
    </source>
</evidence>
<proteinExistence type="inferred from homology"/>
<gene>
    <name evidence="2" type="ORF">ES319_D04G079000v1</name>
</gene>
<comment type="similarity">
    <text evidence="1">Belongs to the 'GDSL' lipolytic enzyme family.</text>
</comment>
<protein>
    <recommendedName>
        <fullName evidence="4">GDSL esterase/lipase</fullName>
    </recommendedName>
</protein>
<name>A0A5J5RTE2_GOSBA</name>
<reference evidence="3" key="1">
    <citation type="journal article" date="2020" name="Nat. Genet.">
        <title>Genomic diversifications of five Gossypium allopolyploid species and their impact on cotton improvement.</title>
        <authorList>
            <person name="Chen Z.J."/>
            <person name="Sreedasyam A."/>
            <person name="Ando A."/>
            <person name="Song Q."/>
            <person name="De Santiago L.M."/>
            <person name="Hulse-Kemp A.M."/>
            <person name="Ding M."/>
            <person name="Ye W."/>
            <person name="Kirkbride R.C."/>
            <person name="Jenkins J."/>
            <person name="Plott C."/>
            <person name="Lovell J."/>
            <person name="Lin Y.M."/>
            <person name="Vaughn R."/>
            <person name="Liu B."/>
            <person name="Simpson S."/>
            <person name="Scheffler B.E."/>
            <person name="Wen L."/>
            <person name="Saski C.A."/>
            <person name="Grover C.E."/>
            <person name="Hu G."/>
            <person name="Conover J.L."/>
            <person name="Carlson J.W."/>
            <person name="Shu S."/>
            <person name="Boston L.B."/>
            <person name="Williams M."/>
            <person name="Peterson D.G."/>
            <person name="McGee K."/>
            <person name="Jones D.C."/>
            <person name="Wendel J.F."/>
            <person name="Stelly D.M."/>
            <person name="Grimwood J."/>
            <person name="Schmutz J."/>
        </authorList>
    </citation>
    <scope>NUCLEOTIDE SEQUENCE [LARGE SCALE GENOMIC DNA]</scope>
    <source>
        <strain evidence="3">cv. 3-79</strain>
    </source>
</reference>
<dbReference type="InterPro" id="IPR036514">
    <property type="entry name" value="SGNH_hydro_sf"/>
</dbReference>
<dbReference type="OrthoDB" id="1600564at2759"/>
<dbReference type="PANTHER" id="PTHR45642">
    <property type="entry name" value="GDSL ESTERASE/LIPASE EXL3"/>
    <property type="match status" value="1"/>
</dbReference>
<keyword evidence="3" id="KW-1185">Reference proteome</keyword>
<dbReference type="CDD" id="cd01837">
    <property type="entry name" value="SGNH_plant_lipase_like"/>
    <property type="match status" value="1"/>
</dbReference>
<evidence type="ECO:0008006" key="4">
    <source>
        <dbReference type="Google" id="ProtNLM"/>
    </source>
</evidence>
<dbReference type="GO" id="GO:0016788">
    <property type="term" value="F:hydrolase activity, acting on ester bonds"/>
    <property type="evidence" value="ECO:0007669"/>
    <property type="project" value="InterPro"/>
</dbReference>
<dbReference type="InterPro" id="IPR035669">
    <property type="entry name" value="SGNH_plant_lipase-like"/>
</dbReference>
<dbReference type="InterPro" id="IPR001087">
    <property type="entry name" value="GDSL"/>
</dbReference>
<dbReference type="Gene3D" id="3.40.50.1110">
    <property type="entry name" value="SGNH hydrolase"/>
    <property type="match status" value="1"/>
</dbReference>
<dbReference type="Pfam" id="PF00657">
    <property type="entry name" value="Lipase_GDSL"/>
    <property type="match status" value="1"/>
</dbReference>
<dbReference type="InterPro" id="IPR050592">
    <property type="entry name" value="GDSL_lipolytic_enzyme"/>
</dbReference>